<organism evidence="1 2">
    <name type="scientific">Racocetra persica</name>
    <dbReference type="NCBI Taxonomy" id="160502"/>
    <lineage>
        <taxon>Eukaryota</taxon>
        <taxon>Fungi</taxon>
        <taxon>Fungi incertae sedis</taxon>
        <taxon>Mucoromycota</taxon>
        <taxon>Glomeromycotina</taxon>
        <taxon>Glomeromycetes</taxon>
        <taxon>Diversisporales</taxon>
        <taxon>Gigasporaceae</taxon>
        <taxon>Racocetra</taxon>
    </lineage>
</organism>
<feature type="non-terminal residue" evidence="1">
    <location>
        <position position="1"/>
    </location>
</feature>
<keyword evidence="2" id="KW-1185">Reference proteome</keyword>
<reference evidence="1" key="1">
    <citation type="submission" date="2021-06" db="EMBL/GenBank/DDBJ databases">
        <authorList>
            <person name="Kallberg Y."/>
            <person name="Tangrot J."/>
            <person name="Rosling A."/>
        </authorList>
    </citation>
    <scope>NUCLEOTIDE SEQUENCE</scope>
    <source>
        <strain evidence="1">MA461A</strain>
    </source>
</reference>
<comment type="caution">
    <text evidence="1">The sequence shown here is derived from an EMBL/GenBank/DDBJ whole genome shotgun (WGS) entry which is preliminary data.</text>
</comment>
<accession>A0ACA9SJJ2</accession>
<evidence type="ECO:0000313" key="2">
    <source>
        <dbReference type="Proteomes" id="UP000789920"/>
    </source>
</evidence>
<evidence type="ECO:0000313" key="1">
    <source>
        <dbReference type="EMBL" id="CAG8841741.1"/>
    </source>
</evidence>
<name>A0ACA9SJJ2_9GLOM</name>
<feature type="non-terminal residue" evidence="1">
    <location>
        <position position="90"/>
    </location>
</feature>
<protein>
    <submittedName>
        <fullName evidence="1">588_t:CDS:1</fullName>
    </submittedName>
</protein>
<sequence>TNLNTTHIVGYRKTTELINRTICTSIPTHKDKVLISDCVDIIDDQICSTNLKHREFANKTNLPSTIRIQPRARIMFLNNSQYRHHIANGI</sequence>
<dbReference type="EMBL" id="CAJVQC010131506">
    <property type="protein sequence ID" value="CAG8841741.1"/>
    <property type="molecule type" value="Genomic_DNA"/>
</dbReference>
<dbReference type="Proteomes" id="UP000789920">
    <property type="component" value="Unassembled WGS sequence"/>
</dbReference>
<proteinExistence type="predicted"/>
<gene>
    <name evidence="1" type="ORF">RPERSI_LOCUS32007</name>
</gene>